<keyword evidence="2" id="KW-1185">Reference proteome</keyword>
<dbReference type="RefSeq" id="WP_146856134.1">
    <property type="nucleotide sequence ID" value="NZ_BKAG01000089.1"/>
</dbReference>
<evidence type="ECO:0000313" key="2">
    <source>
        <dbReference type="Proteomes" id="UP000321577"/>
    </source>
</evidence>
<name>A0A512MHZ2_9BACT</name>
<reference evidence="1 2" key="1">
    <citation type="submission" date="2019-07" db="EMBL/GenBank/DDBJ databases">
        <title>Whole genome shotgun sequence of Brevifollis gellanilyticus NBRC 108608.</title>
        <authorList>
            <person name="Hosoyama A."/>
            <person name="Uohara A."/>
            <person name="Ohji S."/>
            <person name="Ichikawa N."/>
        </authorList>
    </citation>
    <scope>NUCLEOTIDE SEQUENCE [LARGE SCALE GENOMIC DNA]</scope>
    <source>
        <strain evidence="1 2">NBRC 108608</strain>
    </source>
</reference>
<proteinExistence type="predicted"/>
<accession>A0A512MHZ2</accession>
<evidence type="ECO:0000313" key="1">
    <source>
        <dbReference type="EMBL" id="GEP46348.1"/>
    </source>
</evidence>
<sequence>MSSPAESIAHIRQSMPTEGMFRDKEWVLSPEAFPLSAETQKLIQDLGPALRAFQGACNDLYFASVDSTQPDIAWVAPLLDQGKPARVIQLGRNQRWRADLPSVLRPDLVLTEDGVAISELDSLPGGIGLTGWLNETYSALGQPVIGGADGMVAGFAAAFPQEDILISRESGDYQPEMEWLVEKLNERSGGYPRRVMNPWNLTPSELHGSSIYRFFELFDLDQVDLSFEMLRMAEQGEIIFTPPLKAFLEEKLWLVLFHNPALQSWWEKALSADHIALLRRCIPQGWVVNPAPLPPHAVLPGLNIHTWDEVKRFGSKQRELVLKISGFSEIGWGSRSVSIGHDLSQEEWTAALDEALTSFPTNPFVLQRFHRAKVVHHPAWDDTKGATAPMKSRVRLCPYYFVPVGTEETHLGGVLATVCPADKKILHGMRDAIMLPCI</sequence>
<protein>
    <recommendedName>
        <fullName evidence="3">Glutathionylspermidine synthase pre-ATP-grasp-like domain-containing protein</fullName>
    </recommendedName>
</protein>
<gene>
    <name evidence="1" type="ORF">BGE01nite_56390</name>
</gene>
<dbReference type="OrthoDB" id="9763288at2"/>
<dbReference type="AlphaFoldDB" id="A0A512MHZ2"/>
<comment type="caution">
    <text evidence="1">The sequence shown here is derived from an EMBL/GenBank/DDBJ whole genome shotgun (WGS) entry which is preliminary data.</text>
</comment>
<evidence type="ECO:0008006" key="3">
    <source>
        <dbReference type="Google" id="ProtNLM"/>
    </source>
</evidence>
<organism evidence="1 2">
    <name type="scientific">Brevifollis gellanilyticus</name>
    <dbReference type="NCBI Taxonomy" id="748831"/>
    <lineage>
        <taxon>Bacteria</taxon>
        <taxon>Pseudomonadati</taxon>
        <taxon>Verrucomicrobiota</taxon>
        <taxon>Verrucomicrobiia</taxon>
        <taxon>Verrucomicrobiales</taxon>
        <taxon>Verrucomicrobiaceae</taxon>
    </lineage>
</organism>
<dbReference type="EMBL" id="BKAG01000089">
    <property type="protein sequence ID" value="GEP46348.1"/>
    <property type="molecule type" value="Genomic_DNA"/>
</dbReference>
<dbReference type="Proteomes" id="UP000321577">
    <property type="component" value="Unassembled WGS sequence"/>
</dbReference>